<sequence>MASVRRWWENLPRKRLGSLNCNDSYDRSIADSVPLVVAILPSLLLLSGENQPYSSALKSVGVASALGNRVLIKRHNLYSSSIALSWVYCEVQSIPKCFSSFVDVLVSVHKSFEDGLLSRAVVYDQQVQ</sequence>
<accession>A0A835P4T3</accession>
<organism evidence="1 4">
    <name type="scientific">Vanilla planifolia</name>
    <name type="common">Vanilla</name>
    <dbReference type="NCBI Taxonomy" id="51239"/>
    <lineage>
        <taxon>Eukaryota</taxon>
        <taxon>Viridiplantae</taxon>
        <taxon>Streptophyta</taxon>
        <taxon>Embryophyta</taxon>
        <taxon>Tracheophyta</taxon>
        <taxon>Spermatophyta</taxon>
        <taxon>Magnoliopsida</taxon>
        <taxon>Liliopsida</taxon>
        <taxon>Asparagales</taxon>
        <taxon>Orchidaceae</taxon>
        <taxon>Vanilloideae</taxon>
        <taxon>Vanilleae</taxon>
        <taxon>Vanilla</taxon>
    </lineage>
</organism>
<dbReference type="EMBL" id="JADCNM010000641">
    <property type="protein sequence ID" value="KAG0445860.1"/>
    <property type="molecule type" value="Genomic_DNA"/>
</dbReference>
<gene>
    <name evidence="2" type="ORF">HPP92_029112</name>
    <name evidence="1" type="ORF">HPP92_029124</name>
</gene>
<dbReference type="Proteomes" id="UP000636800">
    <property type="component" value="Unassembled WGS sequence"/>
</dbReference>
<proteinExistence type="predicted"/>
<evidence type="ECO:0000313" key="4">
    <source>
        <dbReference type="Proteomes" id="UP000639772"/>
    </source>
</evidence>
<evidence type="ECO:0000313" key="2">
    <source>
        <dbReference type="EMBL" id="KAG0445880.1"/>
    </source>
</evidence>
<reference evidence="3 4" key="1">
    <citation type="journal article" date="2020" name="Nat. Food">
        <title>A phased Vanilla planifolia genome enables genetic improvement of flavour and production.</title>
        <authorList>
            <person name="Hasing T."/>
            <person name="Tang H."/>
            <person name="Brym M."/>
            <person name="Khazi F."/>
            <person name="Huang T."/>
            <person name="Chambers A.H."/>
        </authorList>
    </citation>
    <scope>NUCLEOTIDE SEQUENCE [LARGE SCALE GENOMIC DNA]</scope>
    <source>
        <tissue evidence="1">Leaf</tissue>
    </source>
</reference>
<evidence type="ECO:0000313" key="3">
    <source>
        <dbReference type="Proteomes" id="UP000636800"/>
    </source>
</evidence>
<comment type="caution">
    <text evidence="1">The sequence shown here is derived from an EMBL/GenBank/DDBJ whole genome shotgun (WGS) entry which is preliminary data.</text>
</comment>
<name>A0A835P4T3_VANPL</name>
<dbReference type="AlphaFoldDB" id="A0A835P4T3"/>
<keyword evidence="3" id="KW-1185">Reference proteome</keyword>
<dbReference type="EMBL" id="JADCNL010000640">
    <property type="protein sequence ID" value="KAG0445880.1"/>
    <property type="molecule type" value="Genomic_DNA"/>
</dbReference>
<dbReference type="Proteomes" id="UP000639772">
    <property type="component" value="Unassembled WGS sequence"/>
</dbReference>
<evidence type="ECO:0000313" key="1">
    <source>
        <dbReference type="EMBL" id="KAG0445860.1"/>
    </source>
</evidence>
<protein>
    <submittedName>
        <fullName evidence="1">Uncharacterized protein</fullName>
    </submittedName>
</protein>